<organism evidence="2 3">
    <name type="scientific">Parasynechococcus marenigrum (strain WH8102)</name>
    <dbReference type="NCBI Taxonomy" id="84588"/>
    <lineage>
        <taxon>Bacteria</taxon>
        <taxon>Bacillati</taxon>
        <taxon>Cyanobacteriota</taxon>
        <taxon>Cyanophyceae</taxon>
        <taxon>Synechococcales</taxon>
        <taxon>Prochlorococcaceae</taxon>
        <taxon>Parasynechococcus</taxon>
        <taxon>Parasynechococcus marenigrum</taxon>
    </lineage>
</organism>
<dbReference type="STRING" id="84588.SYNW0855"/>
<dbReference type="PANTHER" id="PTHR21064">
    <property type="entry name" value="AMINOGLYCOSIDE PHOSPHOTRANSFERASE DOMAIN-CONTAINING PROTEIN-RELATED"/>
    <property type="match status" value="1"/>
</dbReference>
<dbReference type="RefSeq" id="WP_011127720.1">
    <property type="nucleotide sequence ID" value="NC_005070.1"/>
</dbReference>
<dbReference type="HOGENOM" id="CLU_037718_0_0_3"/>
<dbReference type="Pfam" id="PF01636">
    <property type="entry name" value="APH"/>
    <property type="match status" value="1"/>
</dbReference>
<evidence type="ECO:0000313" key="3">
    <source>
        <dbReference type="Proteomes" id="UP000001422"/>
    </source>
</evidence>
<gene>
    <name evidence="2" type="ordered locus">SYNW0855</name>
</gene>
<feature type="domain" description="Aminoglycoside phosphotransferase" evidence="1">
    <location>
        <begin position="30"/>
        <end position="279"/>
    </location>
</feature>
<evidence type="ECO:0000313" key="2">
    <source>
        <dbReference type="EMBL" id="CAE07370.1"/>
    </source>
</evidence>
<evidence type="ECO:0000259" key="1">
    <source>
        <dbReference type="Pfam" id="PF01636"/>
    </source>
</evidence>
<dbReference type="InterPro" id="IPR050249">
    <property type="entry name" value="Pseudomonas-type_ThrB"/>
</dbReference>
<accession>Q7U7X4</accession>
<dbReference type="EMBL" id="BX569691">
    <property type="protein sequence ID" value="CAE07370.1"/>
    <property type="molecule type" value="Genomic_DNA"/>
</dbReference>
<keyword evidence="3" id="KW-1185">Reference proteome</keyword>
<protein>
    <recommendedName>
        <fullName evidence="1">Aminoglycoside phosphotransferase domain-containing protein</fullName>
    </recommendedName>
</protein>
<dbReference type="KEGG" id="syw:SYNW0855"/>
<dbReference type="AlphaFoldDB" id="Q7U7X4"/>
<sequence>MQLETFEITLSKAVEAIAGRFHPRERITAIRSLGSGNVNDTFLVTHQGHRPSGPAGSFVLQRLNTRVFERPELVMRNLVALGDHVQRRLASPPEELRGRRWEVPQVVRCRQDGHWVEQDGEFWRSITYIGAATTTDVILNRDHAREVGYGLGMFHSLISDLPTEDLADTLENFHVTPAYLNRYDSVSKSCSSLDDAAQSACAFIEARRQGIDVLEAALQRGELKQRPIHGDPKINNVMIDDASGHAVGLIDLDTVKPGLVHYDIGDCLRSCCNKAGEETDDLNTVVFDLELCEAILDGYLSVARQFLSDWDLNYLPDCIRLIPLELGLRFLTDHLEGDLYFRTERHGHNLQRAAVQFRLTESVEQQLPEIKAMVRRLAGR</sequence>
<reference evidence="2 3" key="1">
    <citation type="journal article" date="2003" name="Nature">
        <title>The genome of a motile marine Synechococcus.</title>
        <authorList>
            <person name="Palenik B."/>
            <person name="Brahamsha B."/>
            <person name="Larimer F."/>
            <person name="Land M."/>
            <person name="Hauser L."/>
            <person name="Chain P."/>
            <person name="Lamerdin J."/>
            <person name="Regala W."/>
            <person name="Allen E.A."/>
            <person name="McCarren J."/>
            <person name="Paulsen I."/>
            <person name="Dufresne A."/>
            <person name="Partensky F."/>
            <person name="Webb E."/>
            <person name="Waterbury J."/>
        </authorList>
    </citation>
    <scope>NUCLEOTIDE SEQUENCE [LARGE SCALE GENOMIC DNA]</scope>
    <source>
        <strain evidence="2 3">WH8102</strain>
    </source>
</reference>
<dbReference type="InterPro" id="IPR002575">
    <property type="entry name" value="Aminoglycoside_PTrfase"/>
</dbReference>
<dbReference type="Gene3D" id="3.90.1200.10">
    <property type="match status" value="1"/>
</dbReference>
<dbReference type="Proteomes" id="UP000001422">
    <property type="component" value="Chromosome"/>
</dbReference>
<dbReference type="SUPFAM" id="SSF56112">
    <property type="entry name" value="Protein kinase-like (PK-like)"/>
    <property type="match status" value="1"/>
</dbReference>
<dbReference type="PANTHER" id="PTHR21064:SF5">
    <property type="entry name" value="SLR1880 PROTEIN"/>
    <property type="match status" value="1"/>
</dbReference>
<name>Q7U7X4_PARMW</name>
<dbReference type="InterPro" id="IPR011009">
    <property type="entry name" value="Kinase-like_dom_sf"/>
</dbReference>
<dbReference type="eggNOG" id="COG2334">
    <property type="taxonomic scope" value="Bacteria"/>
</dbReference>
<proteinExistence type="predicted"/>